<keyword evidence="3" id="KW-1185">Reference proteome</keyword>
<evidence type="ECO:0000256" key="1">
    <source>
        <dbReference type="SAM" id="MobiDB-lite"/>
    </source>
</evidence>
<protein>
    <submittedName>
        <fullName evidence="2">Uncharacterized protein</fullName>
    </submittedName>
</protein>
<dbReference type="STRING" id="56646.A0A2L2TCW4"/>
<proteinExistence type="predicted"/>
<dbReference type="EMBL" id="LN649231">
    <property type="protein sequence ID" value="CEI67928.1"/>
    <property type="molecule type" value="Genomic_DNA"/>
</dbReference>
<sequence length="260" mass="30171">MCAPENLPSPAPSDDEYYESDDSESARKPRLTPQELGALFVDFYSFMATLNYDIYDLKIPPRTGWPDITSESCGGIKSDYAIEVMRHLPYFDAKGACHIHYKSKLCDLTVWTPDDFKTIEEIFDWMEFWSTEDEQDHSDVIYIAEGYESGGRGLWLLVKDGEIIEDMMRCDMLSSVPVEQYFAKLKEQYKKMQLVSGDGRITIEADDIPERDERISEEEVNSQTEEWQTDLDVQYIRQIYRDHGWPHSFDSKAAFKAVDD</sequence>
<dbReference type="AlphaFoldDB" id="A0A2L2TCW4"/>
<evidence type="ECO:0000313" key="3">
    <source>
        <dbReference type="Proteomes" id="UP000245910"/>
    </source>
</evidence>
<name>A0A2L2TCW4_9HYPO</name>
<dbReference type="OrthoDB" id="5343383at2759"/>
<dbReference type="Proteomes" id="UP000245910">
    <property type="component" value="Chromosome III"/>
</dbReference>
<evidence type="ECO:0000313" key="2">
    <source>
        <dbReference type="EMBL" id="CEI67928.1"/>
    </source>
</evidence>
<feature type="compositionally biased region" description="Acidic residues" evidence="1">
    <location>
        <begin position="13"/>
        <end position="23"/>
    </location>
</feature>
<accession>A0A2L2TCW4</accession>
<feature type="region of interest" description="Disordered" evidence="1">
    <location>
        <begin position="1"/>
        <end position="29"/>
    </location>
</feature>
<reference evidence="3" key="1">
    <citation type="submission" date="2014-10" db="EMBL/GenBank/DDBJ databases">
        <authorList>
            <person name="King R."/>
        </authorList>
    </citation>
    <scope>NUCLEOTIDE SEQUENCE [LARGE SCALE GENOMIC DNA]</scope>
    <source>
        <strain evidence="3">A3/5</strain>
    </source>
</reference>
<organism evidence="2 3">
    <name type="scientific">Fusarium venenatum</name>
    <dbReference type="NCBI Taxonomy" id="56646"/>
    <lineage>
        <taxon>Eukaryota</taxon>
        <taxon>Fungi</taxon>
        <taxon>Dikarya</taxon>
        <taxon>Ascomycota</taxon>
        <taxon>Pezizomycotina</taxon>
        <taxon>Sordariomycetes</taxon>
        <taxon>Hypocreomycetidae</taxon>
        <taxon>Hypocreales</taxon>
        <taxon>Nectriaceae</taxon>
        <taxon>Fusarium</taxon>
    </lineage>
</organism>